<accession>A0AC61QVH7</accession>
<keyword evidence="2" id="KW-1185">Reference proteome</keyword>
<dbReference type="EMBL" id="SRZB01000048">
    <property type="protein sequence ID" value="TGX96768.1"/>
    <property type="molecule type" value="Genomic_DNA"/>
</dbReference>
<evidence type="ECO:0000313" key="1">
    <source>
        <dbReference type="EMBL" id="TGX96768.1"/>
    </source>
</evidence>
<proteinExistence type="predicted"/>
<sequence>MIENRNVNIITDADGKKLVLINDIRFKGKRQIDWDDVKQYLEGYVGDYYEIEESAERIYIGNELPEEYTESESRKSLMGANAKAKANAATAIPELIQIASNPAFEENRKEKHNKNAKFGWYRYDVRFALPVYEENVLVRYNIFHARLLINHAENGRKYLYDILAVKKETSKP</sequence>
<name>A0AC61QVH7_9FIRM</name>
<organism evidence="1 2">
    <name type="scientific">Hominisplanchenecus murintestinalis</name>
    <dbReference type="NCBI Taxonomy" id="2941517"/>
    <lineage>
        <taxon>Bacteria</taxon>
        <taxon>Bacillati</taxon>
        <taxon>Bacillota</taxon>
        <taxon>Clostridia</taxon>
        <taxon>Lachnospirales</taxon>
        <taxon>Lachnospiraceae</taxon>
        <taxon>Hominisplanchenecus</taxon>
    </lineage>
</organism>
<evidence type="ECO:0000313" key="2">
    <source>
        <dbReference type="Proteomes" id="UP000307720"/>
    </source>
</evidence>
<reference evidence="1" key="1">
    <citation type="submission" date="2019-04" db="EMBL/GenBank/DDBJ databases">
        <title>Microbes associate with the intestines of laboratory mice.</title>
        <authorList>
            <person name="Navarre W."/>
            <person name="Wong E."/>
            <person name="Huang K."/>
            <person name="Tropini C."/>
            <person name="Ng K."/>
            <person name="Yu B."/>
        </authorList>
    </citation>
    <scope>NUCLEOTIDE SEQUENCE</scope>
    <source>
        <strain evidence="1">NM72_1-8</strain>
    </source>
</reference>
<protein>
    <submittedName>
        <fullName evidence="1">Uncharacterized protein</fullName>
    </submittedName>
</protein>
<dbReference type="Proteomes" id="UP000307720">
    <property type="component" value="Unassembled WGS sequence"/>
</dbReference>
<gene>
    <name evidence="1" type="ORF">E5357_15065</name>
</gene>
<comment type="caution">
    <text evidence="1">The sequence shown here is derived from an EMBL/GenBank/DDBJ whole genome shotgun (WGS) entry which is preliminary data.</text>
</comment>